<feature type="region of interest" description="Disordered" evidence="7">
    <location>
        <begin position="425"/>
        <end position="463"/>
    </location>
</feature>
<organism evidence="10 11">
    <name type="scientific">Buddleja alternifolia</name>
    <dbReference type="NCBI Taxonomy" id="168488"/>
    <lineage>
        <taxon>Eukaryota</taxon>
        <taxon>Viridiplantae</taxon>
        <taxon>Streptophyta</taxon>
        <taxon>Embryophyta</taxon>
        <taxon>Tracheophyta</taxon>
        <taxon>Spermatophyta</taxon>
        <taxon>Magnoliopsida</taxon>
        <taxon>eudicotyledons</taxon>
        <taxon>Gunneridae</taxon>
        <taxon>Pentapetalae</taxon>
        <taxon>asterids</taxon>
        <taxon>lamiids</taxon>
        <taxon>Lamiales</taxon>
        <taxon>Scrophulariaceae</taxon>
        <taxon>Buddlejeae</taxon>
        <taxon>Buddleja</taxon>
    </lineage>
</organism>
<accession>A0AAV6XHC4</accession>
<feature type="transmembrane region" description="Helical" evidence="8">
    <location>
        <begin position="551"/>
        <end position="576"/>
    </location>
</feature>
<evidence type="ECO:0000256" key="6">
    <source>
        <dbReference type="ARBA" id="ARBA00023136"/>
    </source>
</evidence>
<dbReference type="PANTHER" id="PTHR24186:SF38">
    <property type="entry name" value="ANKYRIN REPEAT FAMILY PROTEIN"/>
    <property type="match status" value="1"/>
</dbReference>
<comment type="subcellular location">
    <subcellularLocation>
        <location evidence="1">Membrane</location>
        <topology evidence="1">Multi-pass membrane protein</topology>
    </subcellularLocation>
</comment>
<feature type="region of interest" description="Disordered" evidence="7">
    <location>
        <begin position="192"/>
        <end position="222"/>
    </location>
</feature>
<dbReference type="PANTHER" id="PTHR24186">
    <property type="entry name" value="PROTEIN PHOSPHATASE 1 REGULATORY SUBUNIT"/>
    <property type="match status" value="1"/>
</dbReference>
<evidence type="ECO:0000256" key="8">
    <source>
        <dbReference type="SAM" id="Phobius"/>
    </source>
</evidence>
<dbReference type="Pfam" id="PF13962">
    <property type="entry name" value="PGG"/>
    <property type="match status" value="1"/>
</dbReference>
<feature type="compositionally biased region" description="Pro residues" evidence="7">
    <location>
        <begin position="1"/>
        <end position="12"/>
    </location>
</feature>
<evidence type="ECO:0000313" key="10">
    <source>
        <dbReference type="EMBL" id="KAG8379992.1"/>
    </source>
</evidence>
<evidence type="ECO:0000256" key="4">
    <source>
        <dbReference type="ARBA" id="ARBA00022989"/>
    </source>
</evidence>
<dbReference type="InterPro" id="IPR026961">
    <property type="entry name" value="PGG_dom"/>
</dbReference>
<feature type="region of interest" description="Disordered" evidence="7">
    <location>
        <begin position="285"/>
        <end position="383"/>
    </location>
</feature>
<proteinExistence type="predicted"/>
<dbReference type="Proteomes" id="UP000826271">
    <property type="component" value="Unassembled WGS sequence"/>
</dbReference>
<keyword evidence="2 8" id="KW-0812">Transmembrane</keyword>
<dbReference type="AlphaFoldDB" id="A0AAV6XHC4"/>
<evidence type="ECO:0000259" key="9">
    <source>
        <dbReference type="Pfam" id="PF13962"/>
    </source>
</evidence>
<reference evidence="10" key="1">
    <citation type="submission" date="2019-10" db="EMBL/GenBank/DDBJ databases">
        <authorList>
            <person name="Zhang R."/>
            <person name="Pan Y."/>
            <person name="Wang J."/>
            <person name="Ma R."/>
            <person name="Yu S."/>
        </authorList>
    </citation>
    <scope>NUCLEOTIDE SEQUENCE</scope>
    <source>
        <strain evidence="10">LA-IB0</strain>
        <tissue evidence="10">Leaf</tissue>
    </source>
</reference>
<keyword evidence="4 8" id="KW-1133">Transmembrane helix</keyword>
<dbReference type="GO" id="GO:0005886">
    <property type="term" value="C:plasma membrane"/>
    <property type="evidence" value="ECO:0007669"/>
    <property type="project" value="TreeGrafter"/>
</dbReference>
<keyword evidence="6 8" id="KW-0472">Membrane</keyword>
<protein>
    <recommendedName>
        <fullName evidence="9">PGG domain-containing protein</fullName>
    </recommendedName>
</protein>
<comment type="caution">
    <text evidence="10">The sequence shown here is derived from an EMBL/GenBank/DDBJ whole genome shotgun (WGS) entry which is preliminary data.</text>
</comment>
<feature type="compositionally biased region" description="Basic residues" evidence="7">
    <location>
        <begin position="436"/>
        <end position="451"/>
    </location>
</feature>
<feature type="transmembrane region" description="Helical" evidence="8">
    <location>
        <begin position="596"/>
        <end position="617"/>
    </location>
</feature>
<evidence type="ECO:0000256" key="1">
    <source>
        <dbReference type="ARBA" id="ARBA00004141"/>
    </source>
</evidence>
<keyword evidence="3" id="KW-0677">Repeat</keyword>
<dbReference type="EMBL" id="WHWC01000007">
    <property type="protein sequence ID" value="KAG8379992.1"/>
    <property type="molecule type" value="Genomic_DNA"/>
</dbReference>
<sequence length="661" mass="74463">MELDPGQPPPVTVTPNWNNKKLKRNCVGATTPSRTDPIPEETTAKQQPEGFATRPTAPKNPWDTNNLRDTWKWKIPELAVYIGEGEDDDTDKFFDKITGSGDDEDDYTIQKEELRVMAAPYRRALVVKVLGRKIGKQRTGVDHGTTKDAGFNMGKFTTDNFANMMFKAKAPTGDNGQGKQTNTRVRQHYVRKDQISQKQANVASTHAHSTRRDTQPTPLGTRFDILNDLEEDMEHDGVDEFQALGKEGTSQARRRLIPEGTPAQEPPLVDIELVPPLAHGNTYPITNNRINPIFETGQPSNSRDLREGVDLEDEEEGEDSEEDSEDDDSQYNGDTDRETENLIVETKDKDCMETDNPMQTDDKGARSSELPPPPSAQIDDHQPKLVIESPDIRPFEFNPPRDDLPRFYLVFHGSTPGKNLVTSNIEISEHDDNSKVKSKSKHQPKKRKRTTKASNPQKSPAYDYDDFSRMELQLKENLKRRNNEKKKQMEVKRLKKTYIEALHNTRDTIALVAILIATFTFNAGIIPPGGVHQDGPLIGTSVAARKTAFKVFSLLSIAYKAIWVVVSFMATAYVAAAVVMMPPPRHERVLDWTTTFLLSISGGSLGFLFVFLGVLTIKHRLRKRDWRKKNPRGTNTSDDDEISSNGDMLSEEDYGFHAFGW</sequence>
<name>A0AAV6XHC4_9LAMI</name>
<feature type="transmembrane region" description="Helical" evidence="8">
    <location>
        <begin position="509"/>
        <end position="531"/>
    </location>
</feature>
<gene>
    <name evidence="10" type="ORF">BUALT_Bualt07G0147300</name>
</gene>
<evidence type="ECO:0000313" key="11">
    <source>
        <dbReference type="Proteomes" id="UP000826271"/>
    </source>
</evidence>
<evidence type="ECO:0000256" key="7">
    <source>
        <dbReference type="SAM" id="MobiDB-lite"/>
    </source>
</evidence>
<feature type="region of interest" description="Disordered" evidence="7">
    <location>
        <begin position="1"/>
        <end position="65"/>
    </location>
</feature>
<feature type="compositionally biased region" description="Acidic residues" evidence="7">
    <location>
        <begin position="310"/>
        <end position="329"/>
    </location>
</feature>
<evidence type="ECO:0000256" key="3">
    <source>
        <dbReference type="ARBA" id="ARBA00022737"/>
    </source>
</evidence>
<feature type="compositionally biased region" description="Basic and acidic residues" evidence="7">
    <location>
        <begin position="334"/>
        <end position="352"/>
    </location>
</feature>
<feature type="domain" description="PGG" evidence="9">
    <location>
        <begin position="500"/>
        <end position="555"/>
    </location>
</feature>
<evidence type="ECO:0000256" key="2">
    <source>
        <dbReference type="ARBA" id="ARBA00022692"/>
    </source>
</evidence>
<keyword evidence="5" id="KW-0040">ANK repeat</keyword>
<keyword evidence="11" id="KW-1185">Reference proteome</keyword>
<feature type="compositionally biased region" description="Polar residues" evidence="7">
    <location>
        <begin position="196"/>
        <end position="207"/>
    </location>
</feature>
<evidence type="ECO:0000256" key="5">
    <source>
        <dbReference type="ARBA" id="ARBA00023043"/>
    </source>
</evidence>